<organism evidence="1 2">
    <name type="scientific">Nannocystis radixulma</name>
    <dbReference type="NCBI Taxonomy" id="2995305"/>
    <lineage>
        <taxon>Bacteria</taxon>
        <taxon>Pseudomonadati</taxon>
        <taxon>Myxococcota</taxon>
        <taxon>Polyangia</taxon>
        <taxon>Nannocystales</taxon>
        <taxon>Nannocystaceae</taxon>
        <taxon>Nannocystis</taxon>
    </lineage>
</organism>
<dbReference type="SUPFAM" id="SSF82784">
    <property type="entry name" value="OsmC-like"/>
    <property type="match status" value="1"/>
</dbReference>
<dbReference type="Gene3D" id="3.30.300.20">
    <property type="match status" value="1"/>
</dbReference>
<dbReference type="EMBL" id="JAQNDN010000001">
    <property type="protein sequence ID" value="MDC0666225.1"/>
    <property type="molecule type" value="Genomic_DNA"/>
</dbReference>
<dbReference type="PANTHER" id="PTHR42830">
    <property type="entry name" value="OSMOTICALLY INDUCIBLE FAMILY PROTEIN"/>
    <property type="match status" value="1"/>
</dbReference>
<name>A0ABT5AWL0_9BACT</name>
<dbReference type="InterPro" id="IPR052707">
    <property type="entry name" value="OsmC_Ohr_Peroxiredoxin"/>
</dbReference>
<dbReference type="InterPro" id="IPR003718">
    <property type="entry name" value="OsmC/Ohr_fam"/>
</dbReference>
<protein>
    <submittedName>
        <fullName evidence="1">OsmC family protein</fullName>
    </submittedName>
</protein>
<dbReference type="Pfam" id="PF02566">
    <property type="entry name" value="OsmC"/>
    <property type="match status" value="1"/>
</dbReference>
<evidence type="ECO:0000313" key="2">
    <source>
        <dbReference type="Proteomes" id="UP001217838"/>
    </source>
</evidence>
<gene>
    <name evidence="1" type="ORF">POL58_00685</name>
</gene>
<sequence>MGEDMPAPYVYNAGPETERAKMSTHSATIEWSRQGSKFTDNKYSREHLWRFDGGAVVPASSSPEVVRVPLSNPAHVDPEEAFVASVASCHMLWFLGLAAARGFTVECYTDTARGLMEKNAGGKAWIARVVLHPEVVFAGDQAPDDAAVAQLHHAAHDACFIANSIRSEVAVEGSWRQQPI</sequence>
<dbReference type="InterPro" id="IPR036102">
    <property type="entry name" value="OsmC/Ohrsf"/>
</dbReference>
<dbReference type="PANTHER" id="PTHR42830:SF2">
    <property type="entry name" value="OSMC_OHR FAMILY PROTEIN"/>
    <property type="match status" value="1"/>
</dbReference>
<accession>A0ABT5AWL0</accession>
<evidence type="ECO:0000313" key="1">
    <source>
        <dbReference type="EMBL" id="MDC0666225.1"/>
    </source>
</evidence>
<keyword evidence="2" id="KW-1185">Reference proteome</keyword>
<comment type="caution">
    <text evidence="1">The sequence shown here is derived from an EMBL/GenBank/DDBJ whole genome shotgun (WGS) entry which is preliminary data.</text>
</comment>
<dbReference type="InterPro" id="IPR015946">
    <property type="entry name" value="KH_dom-like_a/b"/>
</dbReference>
<proteinExistence type="predicted"/>
<dbReference type="Proteomes" id="UP001217838">
    <property type="component" value="Unassembled WGS sequence"/>
</dbReference>
<reference evidence="1 2" key="1">
    <citation type="submission" date="2022-11" db="EMBL/GenBank/DDBJ databases">
        <title>Minimal conservation of predation-associated metabolite biosynthetic gene clusters underscores biosynthetic potential of Myxococcota including descriptions for ten novel species: Archangium lansinium sp. nov., Myxococcus landrumus sp. nov., Nannocystis bai.</title>
        <authorList>
            <person name="Ahearne A."/>
            <person name="Stevens C."/>
            <person name="Dowd S."/>
        </authorList>
    </citation>
    <scope>NUCLEOTIDE SEQUENCE [LARGE SCALE GENOMIC DNA]</scope>
    <source>
        <strain evidence="1 2">NCELM</strain>
    </source>
</reference>